<organism evidence="1 2">
    <name type="scientific">Colletotrichum liriopes</name>
    <dbReference type="NCBI Taxonomy" id="708192"/>
    <lineage>
        <taxon>Eukaryota</taxon>
        <taxon>Fungi</taxon>
        <taxon>Dikarya</taxon>
        <taxon>Ascomycota</taxon>
        <taxon>Pezizomycotina</taxon>
        <taxon>Sordariomycetes</taxon>
        <taxon>Hypocreomycetidae</taxon>
        <taxon>Glomerellales</taxon>
        <taxon>Glomerellaceae</taxon>
        <taxon>Colletotrichum</taxon>
        <taxon>Colletotrichum spaethianum species complex</taxon>
    </lineage>
</organism>
<protein>
    <submittedName>
        <fullName evidence="1">Uncharacterized protein</fullName>
    </submittedName>
</protein>
<dbReference type="EMBL" id="BPPX01000001">
    <property type="protein sequence ID" value="GJC77491.1"/>
    <property type="molecule type" value="Genomic_DNA"/>
</dbReference>
<sequence length="101" mass="10572">MFGHLPILIEGRTPGVSDGETNIGMSNKATKKAAFPKDIDQSVSCTEFARSIASLRRPCRGAVKAQSSEDASAESNCHSANGEWEHAMASCGFGVSLAVVS</sequence>
<reference evidence="1 2" key="1">
    <citation type="submission" date="2021-07" db="EMBL/GenBank/DDBJ databases">
        <title>Genome data of Colletotrichum spaethianum.</title>
        <authorList>
            <person name="Utami Y.D."/>
            <person name="Hiruma K."/>
        </authorList>
    </citation>
    <scope>NUCLEOTIDE SEQUENCE [LARGE SCALE GENOMIC DNA]</scope>
    <source>
        <strain evidence="1 2">MAFF 242679</strain>
    </source>
</reference>
<gene>
    <name evidence="1" type="ORF">ColLi_00329</name>
</gene>
<keyword evidence="2" id="KW-1185">Reference proteome</keyword>
<comment type="caution">
    <text evidence="1">The sequence shown here is derived from an EMBL/GenBank/DDBJ whole genome shotgun (WGS) entry which is preliminary data.</text>
</comment>
<name>A0AA37GAU5_9PEZI</name>
<dbReference type="AlphaFoldDB" id="A0AA37GAU5"/>
<dbReference type="Proteomes" id="UP001055172">
    <property type="component" value="Unassembled WGS sequence"/>
</dbReference>
<evidence type="ECO:0000313" key="2">
    <source>
        <dbReference type="Proteomes" id="UP001055172"/>
    </source>
</evidence>
<evidence type="ECO:0000313" key="1">
    <source>
        <dbReference type="EMBL" id="GJC77491.1"/>
    </source>
</evidence>
<accession>A0AA37GAU5</accession>
<proteinExistence type="predicted"/>